<evidence type="ECO:0000313" key="2">
    <source>
        <dbReference type="EMBL" id="CAD7240238.1"/>
    </source>
</evidence>
<dbReference type="EMBL" id="LR899533">
    <property type="protein sequence ID" value="CAD7240238.1"/>
    <property type="molecule type" value="Genomic_DNA"/>
</dbReference>
<protein>
    <submittedName>
        <fullName evidence="2">Uncharacterized protein</fullName>
    </submittedName>
</protein>
<evidence type="ECO:0000313" key="3">
    <source>
        <dbReference type="Proteomes" id="UP000677054"/>
    </source>
</evidence>
<reference evidence="2" key="1">
    <citation type="submission" date="2020-11" db="EMBL/GenBank/DDBJ databases">
        <authorList>
            <person name="Tran Van P."/>
        </authorList>
    </citation>
    <scope>NUCLEOTIDE SEQUENCE</scope>
</reference>
<feature type="compositionally biased region" description="Gly residues" evidence="1">
    <location>
        <begin position="48"/>
        <end position="59"/>
    </location>
</feature>
<accession>A0A7R8X0G3</accession>
<gene>
    <name evidence="2" type="ORF">DSTB1V02_LOCUS267</name>
</gene>
<feature type="region of interest" description="Disordered" evidence="1">
    <location>
        <begin position="1"/>
        <end position="72"/>
    </location>
</feature>
<dbReference type="EMBL" id="CAJPEV010000016">
    <property type="protein sequence ID" value="CAG0878846.1"/>
    <property type="molecule type" value="Genomic_DNA"/>
</dbReference>
<dbReference type="AlphaFoldDB" id="A0A7R8X0G3"/>
<organism evidence="2">
    <name type="scientific">Darwinula stevensoni</name>
    <dbReference type="NCBI Taxonomy" id="69355"/>
    <lineage>
        <taxon>Eukaryota</taxon>
        <taxon>Metazoa</taxon>
        <taxon>Ecdysozoa</taxon>
        <taxon>Arthropoda</taxon>
        <taxon>Crustacea</taxon>
        <taxon>Oligostraca</taxon>
        <taxon>Ostracoda</taxon>
        <taxon>Podocopa</taxon>
        <taxon>Podocopida</taxon>
        <taxon>Darwinulocopina</taxon>
        <taxon>Darwinuloidea</taxon>
        <taxon>Darwinulidae</taxon>
        <taxon>Darwinula</taxon>
    </lineage>
</organism>
<evidence type="ECO:0000256" key="1">
    <source>
        <dbReference type="SAM" id="MobiDB-lite"/>
    </source>
</evidence>
<feature type="compositionally biased region" description="Basic and acidic residues" evidence="1">
    <location>
        <begin position="171"/>
        <end position="187"/>
    </location>
</feature>
<feature type="compositionally biased region" description="Low complexity" evidence="1">
    <location>
        <begin position="37"/>
        <end position="47"/>
    </location>
</feature>
<keyword evidence="3" id="KW-1185">Reference proteome</keyword>
<feature type="compositionally biased region" description="Pro residues" evidence="1">
    <location>
        <begin position="140"/>
        <end position="152"/>
    </location>
</feature>
<feature type="region of interest" description="Disordered" evidence="1">
    <location>
        <begin position="88"/>
        <end position="187"/>
    </location>
</feature>
<proteinExistence type="predicted"/>
<dbReference type="Proteomes" id="UP000677054">
    <property type="component" value="Unassembled WGS sequence"/>
</dbReference>
<sequence length="187" mass="19524">MHGSAIRTLSEGAPPPPPPPHHLYHAPPSARPPPHSSPIHRAGVDGTVTGGSRGRGEGGTPYKKLSQAQNHRASVAAAAAAAAYMYALNPGTPGSVETRPYLPSGPPTAAVTRYPPPPPTGPSLVYSTRGDVTSGAPTYLHPPPPHPNPPQRQLPKDMIYQGGSPLKNMGKNREKKDLGDGEEDRMG</sequence>
<name>A0A7R8X0G3_9CRUS</name>